<dbReference type="EMBL" id="FQWH01000017">
    <property type="protein sequence ID" value="SHH73296.1"/>
    <property type="molecule type" value="Genomic_DNA"/>
</dbReference>
<evidence type="ECO:0000313" key="2">
    <source>
        <dbReference type="Proteomes" id="UP000184112"/>
    </source>
</evidence>
<dbReference type="Gene3D" id="3.10.450.50">
    <property type="match status" value="1"/>
</dbReference>
<reference evidence="1 2" key="1">
    <citation type="submission" date="2016-11" db="EMBL/GenBank/DDBJ databases">
        <authorList>
            <person name="Jaros S."/>
            <person name="Januszkiewicz K."/>
            <person name="Wedrychowicz H."/>
        </authorList>
    </citation>
    <scope>NUCLEOTIDE SEQUENCE [LARGE SCALE GENOMIC DNA]</scope>
    <source>
        <strain evidence="1 2">DSM 6792</strain>
    </source>
</reference>
<dbReference type="RefSeq" id="WP_073411416.1">
    <property type="nucleotide sequence ID" value="NZ_FQWH01000017.1"/>
</dbReference>
<dbReference type="AlphaFoldDB" id="A0A1M5VDL2"/>
<sequence>MNLPKVITDLINAQNSFDSIAYANCFSENAEVFDEGKTHNGRLNIQNWIEESNQKYRSVMKPLEYTENGTPSILTAECSGTFDGSPIILKFHFDIADGKIQNLKVTG</sequence>
<name>A0A1M5VDL2_FLAJO</name>
<evidence type="ECO:0000313" key="1">
    <source>
        <dbReference type="EMBL" id="SHH73296.1"/>
    </source>
</evidence>
<evidence type="ECO:0008006" key="3">
    <source>
        <dbReference type="Google" id="ProtNLM"/>
    </source>
</evidence>
<dbReference type="InterPro" id="IPR032710">
    <property type="entry name" value="NTF2-like_dom_sf"/>
</dbReference>
<accession>A0A1M5VDL2</accession>
<protein>
    <recommendedName>
        <fullName evidence="3">Nuclear transport factor 2 family protein</fullName>
    </recommendedName>
</protein>
<proteinExistence type="predicted"/>
<dbReference type="SUPFAM" id="SSF54427">
    <property type="entry name" value="NTF2-like"/>
    <property type="match status" value="1"/>
</dbReference>
<gene>
    <name evidence="1" type="ORF">SAMN05444388_1176</name>
</gene>
<organism evidence="1 2">
    <name type="scientific">Flavobacterium johnsoniae</name>
    <name type="common">Cytophaga johnsonae</name>
    <dbReference type="NCBI Taxonomy" id="986"/>
    <lineage>
        <taxon>Bacteria</taxon>
        <taxon>Pseudomonadati</taxon>
        <taxon>Bacteroidota</taxon>
        <taxon>Flavobacteriia</taxon>
        <taxon>Flavobacteriales</taxon>
        <taxon>Flavobacteriaceae</taxon>
        <taxon>Flavobacterium</taxon>
    </lineage>
</organism>
<dbReference type="Proteomes" id="UP000184112">
    <property type="component" value="Unassembled WGS sequence"/>
</dbReference>